<protein>
    <submittedName>
        <fullName evidence="7">O-antigen ligase family protein</fullName>
    </submittedName>
</protein>
<keyword evidence="7" id="KW-0436">Ligase</keyword>
<dbReference type="EMBL" id="JAFGIX010000046">
    <property type="protein sequence ID" value="MBN1573273.1"/>
    <property type="molecule type" value="Genomic_DNA"/>
</dbReference>
<feature type="transmembrane region" description="Helical" evidence="5">
    <location>
        <begin position="221"/>
        <end position="239"/>
    </location>
</feature>
<reference evidence="7" key="2">
    <citation type="submission" date="2021-01" db="EMBL/GenBank/DDBJ databases">
        <authorList>
            <person name="Hahn C.R."/>
            <person name="Youssef N.H."/>
            <person name="Elshahed M."/>
        </authorList>
    </citation>
    <scope>NUCLEOTIDE SEQUENCE</scope>
    <source>
        <strain evidence="7">Zod_Metabat.24</strain>
    </source>
</reference>
<dbReference type="GO" id="GO:0016874">
    <property type="term" value="F:ligase activity"/>
    <property type="evidence" value="ECO:0007669"/>
    <property type="project" value="UniProtKB-KW"/>
</dbReference>
<feature type="transmembrane region" description="Helical" evidence="5">
    <location>
        <begin position="18"/>
        <end position="37"/>
    </location>
</feature>
<feature type="transmembrane region" description="Helical" evidence="5">
    <location>
        <begin position="286"/>
        <end position="303"/>
    </location>
</feature>
<feature type="transmembrane region" description="Helical" evidence="5">
    <location>
        <begin position="44"/>
        <end position="69"/>
    </location>
</feature>
<dbReference type="InterPro" id="IPR051533">
    <property type="entry name" value="WaaL-like"/>
</dbReference>
<dbReference type="GO" id="GO:0016020">
    <property type="term" value="C:membrane"/>
    <property type="evidence" value="ECO:0007669"/>
    <property type="project" value="UniProtKB-SubCell"/>
</dbReference>
<feature type="transmembrane region" description="Helical" evidence="5">
    <location>
        <begin position="251"/>
        <end position="280"/>
    </location>
</feature>
<accession>A0A9D8PPA3</accession>
<feature type="transmembrane region" description="Helical" evidence="5">
    <location>
        <begin position="149"/>
        <end position="170"/>
    </location>
</feature>
<evidence type="ECO:0000256" key="2">
    <source>
        <dbReference type="ARBA" id="ARBA00022692"/>
    </source>
</evidence>
<dbReference type="AlphaFoldDB" id="A0A9D8PPA3"/>
<evidence type="ECO:0000313" key="8">
    <source>
        <dbReference type="Proteomes" id="UP000809273"/>
    </source>
</evidence>
<keyword evidence="3 5" id="KW-1133">Transmembrane helix</keyword>
<feature type="transmembrane region" description="Helical" evidence="5">
    <location>
        <begin position="127"/>
        <end position="143"/>
    </location>
</feature>
<comment type="caution">
    <text evidence="7">The sequence shown here is derived from an EMBL/GenBank/DDBJ whole genome shotgun (WGS) entry which is preliminary data.</text>
</comment>
<gene>
    <name evidence="7" type="ORF">JW984_08780</name>
</gene>
<feature type="transmembrane region" description="Helical" evidence="5">
    <location>
        <begin position="407"/>
        <end position="427"/>
    </location>
</feature>
<keyword evidence="4 5" id="KW-0472">Membrane</keyword>
<feature type="transmembrane region" description="Helical" evidence="5">
    <location>
        <begin position="182"/>
        <end position="201"/>
    </location>
</feature>
<organism evidence="7 8">
    <name type="scientific">Candidatus Zymogenus saltonus</name>
    <dbReference type="NCBI Taxonomy" id="2844893"/>
    <lineage>
        <taxon>Bacteria</taxon>
        <taxon>Deltaproteobacteria</taxon>
        <taxon>Candidatus Zymogenia</taxon>
        <taxon>Candidatus Zymogeniales</taxon>
        <taxon>Candidatus Zymogenaceae</taxon>
        <taxon>Candidatus Zymogenus</taxon>
    </lineage>
</organism>
<feature type="domain" description="O-antigen ligase-related" evidence="6">
    <location>
        <begin position="252"/>
        <end position="386"/>
    </location>
</feature>
<evidence type="ECO:0000313" key="7">
    <source>
        <dbReference type="EMBL" id="MBN1573273.1"/>
    </source>
</evidence>
<evidence type="ECO:0000256" key="4">
    <source>
        <dbReference type="ARBA" id="ARBA00023136"/>
    </source>
</evidence>
<dbReference type="Proteomes" id="UP000809273">
    <property type="component" value="Unassembled WGS sequence"/>
</dbReference>
<dbReference type="InterPro" id="IPR007016">
    <property type="entry name" value="O-antigen_ligase-rel_domated"/>
</dbReference>
<proteinExistence type="predicted"/>
<feature type="transmembrane region" description="Helical" evidence="5">
    <location>
        <begin position="379"/>
        <end position="400"/>
    </location>
</feature>
<sequence length="467" mass="52335">MKAPKMDNSTGELNTPTILLFGVMIFFIAILAFFLSGQIELKMMILLLGIISSAICFFNTEMALYLIIFAMLFSPEFSVGGGLEEERSLVIRIEDVVIVIVFLSWILKTTIYKGLGLIVKTPLNNSILIYIFATLFSTLWGSLVGEVSLLSGLLYVFKYMEYFLVFFLFVSSLEDKSQIQRFIVVAFIVAIFTALYAMIQIPQGVRVSAPFEGTSGEPNTLGGYLILIISVSAGLLMTLEDRKIKRYLIGVIALLSVPFIFTLSRSSYIAVIPMFVTLFFFSKKKVILAALLLVFLVFSPFVLPEKVKGRVTETFVPYPGYEGTETLLGKGLDPSTSARITSFRYAISKWAEKPLLGWGVTGVGIIDSMYFRVLAETGLLGITAFFYLIYRIIVFLYFTFKEAQDKFLKGLSFGMLLATLALLAHSIGAATFIIVRIMEPFWFFMATIFLLSKIEKSKDEITVKEKR</sequence>
<dbReference type="Pfam" id="PF04932">
    <property type="entry name" value="Wzy_C"/>
    <property type="match status" value="1"/>
</dbReference>
<feature type="transmembrane region" description="Helical" evidence="5">
    <location>
        <begin position="89"/>
        <end position="107"/>
    </location>
</feature>
<dbReference type="PANTHER" id="PTHR37422">
    <property type="entry name" value="TEICHURONIC ACID BIOSYNTHESIS PROTEIN TUAE"/>
    <property type="match status" value="1"/>
</dbReference>
<comment type="subcellular location">
    <subcellularLocation>
        <location evidence="1">Membrane</location>
        <topology evidence="1">Multi-pass membrane protein</topology>
    </subcellularLocation>
</comment>
<keyword evidence="2 5" id="KW-0812">Transmembrane</keyword>
<evidence type="ECO:0000256" key="1">
    <source>
        <dbReference type="ARBA" id="ARBA00004141"/>
    </source>
</evidence>
<evidence type="ECO:0000256" key="5">
    <source>
        <dbReference type="SAM" id="Phobius"/>
    </source>
</evidence>
<dbReference type="PANTHER" id="PTHR37422:SF13">
    <property type="entry name" value="LIPOPOLYSACCHARIDE BIOSYNTHESIS PROTEIN PA4999-RELATED"/>
    <property type="match status" value="1"/>
</dbReference>
<name>A0A9D8PPA3_9DELT</name>
<reference evidence="7" key="1">
    <citation type="journal article" date="2021" name="Environ. Microbiol.">
        <title>Genomic characterization of three novel Desulfobacterota classes expand the metabolic and phylogenetic diversity of the phylum.</title>
        <authorList>
            <person name="Murphy C.L."/>
            <person name="Biggerstaff J."/>
            <person name="Eichhorn A."/>
            <person name="Ewing E."/>
            <person name="Shahan R."/>
            <person name="Soriano D."/>
            <person name="Stewart S."/>
            <person name="VanMol K."/>
            <person name="Walker R."/>
            <person name="Walters P."/>
            <person name="Elshahed M.S."/>
            <person name="Youssef N.H."/>
        </authorList>
    </citation>
    <scope>NUCLEOTIDE SEQUENCE</scope>
    <source>
        <strain evidence="7">Zod_Metabat.24</strain>
    </source>
</reference>
<evidence type="ECO:0000259" key="6">
    <source>
        <dbReference type="Pfam" id="PF04932"/>
    </source>
</evidence>
<evidence type="ECO:0000256" key="3">
    <source>
        <dbReference type="ARBA" id="ARBA00022989"/>
    </source>
</evidence>